<dbReference type="Proteomes" id="UP000334990">
    <property type="component" value="Unassembled WGS sequence"/>
</dbReference>
<keyword evidence="1" id="KW-0732">Signal</keyword>
<dbReference type="InterPro" id="IPR029050">
    <property type="entry name" value="Immunoprotect_excell_Ig-like"/>
</dbReference>
<evidence type="ECO:0000313" key="3">
    <source>
        <dbReference type="EMBL" id="GES04570.1"/>
    </source>
</evidence>
<dbReference type="RefSeq" id="WP_155340649.1">
    <property type="nucleotide sequence ID" value="NZ_BAAABN010000023.1"/>
</dbReference>
<dbReference type="InterPro" id="IPR029051">
    <property type="entry name" value="DUF4352"/>
</dbReference>
<name>A0A5M3W8K4_9ACTN</name>
<dbReference type="EMBL" id="BLAD01000083">
    <property type="protein sequence ID" value="GES04570.1"/>
    <property type="molecule type" value="Genomic_DNA"/>
</dbReference>
<comment type="caution">
    <text evidence="3">The sequence shown here is derived from an EMBL/GenBank/DDBJ whole genome shotgun (WGS) entry which is preliminary data.</text>
</comment>
<proteinExistence type="predicted"/>
<feature type="domain" description="DUF4352" evidence="2">
    <location>
        <begin position="62"/>
        <end position="175"/>
    </location>
</feature>
<keyword evidence="4" id="KW-1185">Reference proteome</keyword>
<evidence type="ECO:0000259" key="2">
    <source>
        <dbReference type="Pfam" id="PF11611"/>
    </source>
</evidence>
<protein>
    <recommendedName>
        <fullName evidence="2">DUF4352 domain-containing protein</fullName>
    </recommendedName>
</protein>
<sequence>MATATRTRPRVAPAPTPPRRGFARRAGAAVLGVALCACAVYAQALAMPYEQLGSNLTSHATLGETTATGRFSVRATSVVAAKAVDTRDYSGKVSKVQTSHVFLIVAVTATAPKEPLRFDASTTVLVTADGKRYRATDKVDRTLTLFEKWVQPGFWSTGNLIFEVPVGAVPGASVIVASPSGGFLVDSFAPEVEIDLRLTGSVVSGAEEYHPLVAA</sequence>
<evidence type="ECO:0000256" key="1">
    <source>
        <dbReference type="ARBA" id="ARBA00022729"/>
    </source>
</evidence>
<dbReference type="InterPro" id="IPR006311">
    <property type="entry name" value="TAT_signal"/>
</dbReference>
<dbReference type="AlphaFoldDB" id="A0A5M3W8K4"/>
<dbReference type="OrthoDB" id="3530951at2"/>
<reference evidence="3 4" key="1">
    <citation type="submission" date="2019-10" db="EMBL/GenBank/DDBJ databases">
        <title>Whole genome shotgun sequence of Acrocarpospora corrugata NBRC 13972.</title>
        <authorList>
            <person name="Ichikawa N."/>
            <person name="Kimura A."/>
            <person name="Kitahashi Y."/>
            <person name="Komaki H."/>
            <person name="Oguchi A."/>
        </authorList>
    </citation>
    <scope>NUCLEOTIDE SEQUENCE [LARGE SCALE GENOMIC DNA]</scope>
    <source>
        <strain evidence="3 4">NBRC 13972</strain>
    </source>
</reference>
<dbReference type="Gene3D" id="2.60.40.1240">
    <property type="match status" value="1"/>
</dbReference>
<gene>
    <name evidence="3" type="ORF">Acor_66380</name>
</gene>
<dbReference type="PROSITE" id="PS51318">
    <property type="entry name" value="TAT"/>
    <property type="match status" value="1"/>
</dbReference>
<organism evidence="3 4">
    <name type="scientific">Acrocarpospora corrugata</name>
    <dbReference type="NCBI Taxonomy" id="35763"/>
    <lineage>
        <taxon>Bacteria</taxon>
        <taxon>Bacillati</taxon>
        <taxon>Actinomycetota</taxon>
        <taxon>Actinomycetes</taxon>
        <taxon>Streptosporangiales</taxon>
        <taxon>Streptosporangiaceae</taxon>
        <taxon>Acrocarpospora</taxon>
    </lineage>
</organism>
<evidence type="ECO:0000313" key="4">
    <source>
        <dbReference type="Proteomes" id="UP000334990"/>
    </source>
</evidence>
<accession>A0A5M3W8K4</accession>
<dbReference type="Pfam" id="PF11611">
    <property type="entry name" value="DUF4352"/>
    <property type="match status" value="1"/>
</dbReference>